<dbReference type="AlphaFoldDB" id="A0A7S1TVQ7"/>
<dbReference type="SUPFAM" id="SSF103657">
    <property type="entry name" value="BAR/IMD domain-like"/>
    <property type="match status" value="1"/>
</dbReference>
<dbReference type="EMBL" id="HBGJ01011297">
    <property type="protein sequence ID" value="CAD9248719.1"/>
    <property type="molecule type" value="Transcribed_RNA"/>
</dbReference>
<sequence length="440" mass="48374">MEHYLNLTVSDPIKREGVMSYTTYKVNTMTNRPDLGGSSFSVIRRFTHFKDLHRQLADEFPGAVVPPLPEKRGLGRFEDEFVEARRRNLERFLERVALHPELKASAHLVRFLTADEAELGGEPEDGAGGEDGAPAAKGKGLMSWVKKTVNKATALSTQLGATPHVNPTQTPEDLRFEELSEYIKGLEIQLDNVATHARALKERNAELGKGLFDFGLSFSLLGEAEKSELGAALTSMGRVADELGRTSTELSQREALQFEDPLSDYVRIVGAVRAALTKRSEYRALVGIAQTEVAGKEAALARVRGVPGKEDRVGAAESAVALAHQALDKAEREFAEVTSRVIREVEKFKHDKADDMRRISLDYVRLQIEFNQKVERAWAKLIPELEALDIDTSSSIIATTMDAEASVTDDVASMSLNPNPNPELNPEPAAGRDDDELVAV</sequence>
<dbReference type="SUPFAM" id="SSF64268">
    <property type="entry name" value="PX domain"/>
    <property type="match status" value="1"/>
</dbReference>
<evidence type="ECO:0000259" key="2">
    <source>
        <dbReference type="PROSITE" id="PS50195"/>
    </source>
</evidence>
<proteinExistence type="predicted"/>
<protein>
    <recommendedName>
        <fullName evidence="2">PX domain-containing protein</fullName>
    </recommendedName>
</protein>
<reference evidence="3" key="1">
    <citation type="submission" date="2021-01" db="EMBL/GenBank/DDBJ databases">
        <authorList>
            <person name="Corre E."/>
            <person name="Pelletier E."/>
            <person name="Niang G."/>
            <person name="Scheremetjew M."/>
            <person name="Finn R."/>
            <person name="Kale V."/>
            <person name="Holt S."/>
            <person name="Cochrane G."/>
            <person name="Meng A."/>
            <person name="Brown T."/>
            <person name="Cohen L."/>
        </authorList>
    </citation>
    <scope>NUCLEOTIDE SEQUENCE</scope>
    <source>
        <strain evidence="3">CCMP2877</strain>
    </source>
</reference>
<evidence type="ECO:0000256" key="1">
    <source>
        <dbReference type="SAM" id="MobiDB-lite"/>
    </source>
</evidence>
<name>A0A7S1TVQ7_9STRA</name>
<dbReference type="Gene3D" id="1.20.1270.60">
    <property type="entry name" value="Arfaptin homology (AH) domain/BAR domain"/>
    <property type="match status" value="1"/>
</dbReference>
<dbReference type="Gene3D" id="3.30.1520.10">
    <property type="entry name" value="Phox-like domain"/>
    <property type="match status" value="1"/>
</dbReference>
<organism evidence="3">
    <name type="scientific">Phaeomonas parva</name>
    <dbReference type="NCBI Taxonomy" id="124430"/>
    <lineage>
        <taxon>Eukaryota</taxon>
        <taxon>Sar</taxon>
        <taxon>Stramenopiles</taxon>
        <taxon>Ochrophyta</taxon>
        <taxon>Pinguiophyceae</taxon>
        <taxon>Pinguiochrysidales</taxon>
        <taxon>Pinguiochrysidaceae</taxon>
        <taxon>Phaeomonas</taxon>
    </lineage>
</organism>
<dbReference type="InterPro" id="IPR015404">
    <property type="entry name" value="Vps5_C"/>
</dbReference>
<dbReference type="PANTHER" id="PTHR10555">
    <property type="entry name" value="SORTING NEXIN"/>
    <property type="match status" value="1"/>
</dbReference>
<dbReference type="Pfam" id="PF00787">
    <property type="entry name" value="PX"/>
    <property type="match status" value="1"/>
</dbReference>
<dbReference type="GO" id="GO:0035091">
    <property type="term" value="F:phosphatidylinositol binding"/>
    <property type="evidence" value="ECO:0007669"/>
    <property type="project" value="InterPro"/>
</dbReference>
<dbReference type="PANTHER" id="PTHR10555:SF170">
    <property type="entry name" value="FI18122P1"/>
    <property type="match status" value="1"/>
</dbReference>
<gene>
    <name evidence="3" type="ORF">PPAR1163_LOCUS7079</name>
</gene>
<dbReference type="SMART" id="SM00312">
    <property type="entry name" value="PX"/>
    <property type="match status" value="1"/>
</dbReference>
<accession>A0A7S1TVQ7</accession>
<feature type="region of interest" description="Disordered" evidence="1">
    <location>
        <begin position="412"/>
        <end position="440"/>
    </location>
</feature>
<dbReference type="InterPro" id="IPR027267">
    <property type="entry name" value="AH/BAR_dom_sf"/>
</dbReference>
<dbReference type="GO" id="GO:0005768">
    <property type="term" value="C:endosome"/>
    <property type="evidence" value="ECO:0007669"/>
    <property type="project" value="TreeGrafter"/>
</dbReference>
<dbReference type="PROSITE" id="PS50195">
    <property type="entry name" value="PX"/>
    <property type="match status" value="1"/>
</dbReference>
<feature type="domain" description="PX" evidence="2">
    <location>
        <begin position="2"/>
        <end position="119"/>
    </location>
</feature>
<dbReference type="InterPro" id="IPR001683">
    <property type="entry name" value="PX_dom"/>
</dbReference>
<dbReference type="CDD" id="cd07596">
    <property type="entry name" value="BAR_SNX"/>
    <property type="match status" value="1"/>
</dbReference>
<dbReference type="Pfam" id="PF09325">
    <property type="entry name" value="Vps5"/>
    <property type="match status" value="1"/>
</dbReference>
<dbReference type="InterPro" id="IPR036871">
    <property type="entry name" value="PX_dom_sf"/>
</dbReference>
<evidence type="ECO:0000313" key="3">
    <source>
        <dbReference type="EMBL" id="CAD9248719.1"/>
    </source>
</evidence>